<dbReference type="InterPro" id="IPR029032">
    <property type="entry name" value="AhpD-like"/>
</dbReference>
<keyword evidence="2" id="KW-1185">Reference proteome</keyword>
<dbReference type="RefSeq" id="WP_183955876.1">
    <property type="nucleotide sequence ID" value="NZ_JACIEB010000005.1"/>
</dbReference>
<proteinExistence type="predicted"/>
<reference evidence="1 2" key="1">
    <citation type="submission" date="2020-08" db="EMBL/GenBank/DDBJ databases">
        <title>Genomic Encyclopedia of Type Strains, Phase IV (KMG-IV): sequencing the most valuable type-strain genomes for metagenomic binning, comparative biology and taxonomic classification.</title>
        <authorList>
            <person name="Goeker M."/>
        </authorList>
    </citation>
    <scope>NUCLEOTIDE SEQUENCE [LARGE SCALE GENOMIC DNA]</scope>
    <source>
        <strain evidence="1 2">DSM 29348</strain>
    </source>
</reference>
<dbReference type="AlphaFoldDB" id="A0A7W6DGX6"/>
<name>A0A7W6DGX6_9SPHN</name>
<evidence type="ECO:0000313" key="2">
    <source>
        <dbReference type="Proteomes" id="UP000552757"/>
    </source>
</evidence>
<dbReference type="SUPFAM" id="SSF69118">
    <property type="entry name" value="AhpD-like"/>
    <property type="match status" value="1"/>
</dbReference>
<accession>A0A7W6DGX6</accession>
<sequence>MPYRVTIPEDREPLVHILNHLGTEKLVETRQRMFRTIYDAPETTLTAREREGMRILGAVRTNCPICAGMRLWKDWPGFQGGEIAEEFYQNAADCNYGWEGFTPRERLLIEFADRFEREIDGINGDDALWERMHALLTEEEIGDTVLMLSCWVGTGRALKALGIGSVCVVPPSAETLAALRNDGLTERAELAPAE</sequence>
<evidence type="ECO:0000313" key="1">
    <source>
        <dbReference type="EMBL" id="MBB3982823.1"/>
    </source>
</evidence>
<dbReference type="Proteomes" id="UP000552757">
    <property type="component" value="Unassembled WGS sequence"/>
</dbReference>
<comment type="caution">
    <text evidence="1">The sequence shown here is derived from an EMBL/GenBank/DDBJ whole genome shotgun (WGS) entry which is preliminary data.</text>
</comment>
<protein>
    <recommendedName>
        <fullName evidence="3">Carboxymuconolactone decarboxylase family protein</fullName>
    </recommendedName>
</protein>
<dbReference type="EMBL" id="JACIEB010000005">
    <property type="protein sequence ID" value="MBB3982823.1"/>
    <property type="molecule type" value="Genomic_DNA"/>
</dbReference>
<dbReference type="Gene3D" id="1.20.1290.10">
    <property type="entry name" value="AhpD-like"/>
    <property type="match status" value="1"/>
</dbReference>
<evidence type="ECO:0008006" key="3">
    <source>
        <dbReference type="Google" id="ProtNLM"/>
    </source>
</evidence>
<organism evidence="1 2">
    <name type="scientific">Sphingobium fontiphilum</name>
    <dbReference type="NCBI Taxonomy" id="944425"/>
    <lineage>
        <taxon>Bacteria</taxon>
        <taxon>Pseudomonadati</taxon>
        <taxon>Pseudomonadota</taxon>
        <taxon>Alphaproteobacteria</taxon>
        <taxon>Sphingomonadales</taxon>
        <taxon>Sphingomonadaceae</taxon>
        <taxon>Sphingobium</taxon>
    </lineage>
</organism>
<gene>
    <name evidence="1" type="ORF">GGR44_002489</name>
</gene>